<evidence type="ECO:0000313" key="1">
    <source>
        <dbReference type="EMBL" id="PAN49081.1"/>
    </source>
</evidence>
<sequence>MLLHVLGACLDRRFLSVANSPLGPMNMELATGRFGSDRPALDL</sequence>
<accession>A0A2S3IPK6</accession>
<proteinExistence type="predicted"/>
<dbReference type="Proteomes" id="UP000243499">
    <property type="component" value="Chromosome 9"/>
</dbReference>
<organism evidence="1">
    <name type="scientific">Panicum hallii</name>
    <dbReference type="NCBI Taxonomy" id="206008"/>
    <lineage>
        <taxon>Eukaryota</taxon>
        <taxon>Viridiplantae</taxon>
        <taxon>Streptophyta</taxon>
        <taxon>Embryophyta</taxon>
        <taxon>Tracheophyta</taxon>
        <taxon>Spermatophyta</taxon>
        <taxon>Magnoliopsida</taxon>
        <taxon>Liliopsida</taxon>
        <taxon>Poales</taxon>
        <taxon>Poaceae</taxon>
        <taxon>PACMAD clade</taxon>
        <taxon>Panicoideae</taxon>
        <taxon>Panicodae</taxon>
        <taxon>Paniceae</taxon>
        <taxon>Panicinae</taxon>
        <taxon>Panicum</taxon>
        <taxon>Panicum sect. Panicum</taxon>
    </lineage>
</organism>
<gene>
    <name evidence="1" type="ORF">PAHAL_9G424800</name>
</gene>
<dbReference type="EMBL" id="CM008054">
    <property type="protein sequence ID" value="PAN49081.1"/>
    <property type="molecule type" value="Genomic_DNA"/>
</dbReference>
<dbReference type="Gramene" id="PAN49081">
    <property type="protein sequence ID" value="PAN49081"/>
    <property type="gene ID" value="PAHAL_9G424800"/>
</dbReference>
<dbReference type="AlphaFoldDB" id="A0A2S3IPK6"/>
<reference evidence="1" key="1">
    <citation type="submission" date="2018-04" db="EMBL/GenBank/DDBJ databases">
        <title>WGS assembly of Panicum hallii.</title>
        <authorList>
            <person name="Lovell J."/>
            <person name="Jenkins J."/>
            <person name="Lowry D."/>
            <person name="Mamidi S."/>
            <person name="Sreedasyam A."/>
            <person name="Weng X."/>
            <person name="Barry K."/>
            <person name="Bonette J."/>
            <person name="Campitelli B."/>
            <person name="Daum C."/>
            <person name="Gordon S."/>
            <person name="Gould B."/>
            <person name="Lipzen A."/>
            <person name="Macqueen A."/>
            <person name="Palacio-Mejia J."/>
            <person name="Plott C."/>
            <person name="Shakirov E."/>
            <person name="Shu S."/>
            <person name="Yoshinaga Y."/>
            <person name="Zane M."/>
            <person name="Rokhsar D."/>
            <person name="Grimwood J."/>
            <person name="Schmutz J."/>
            <person name="Juenger T."/>
        </authorList>
    </citation>
    <scope>NUCLEOTIDE SEQUENCE [LARGE SCALE GENOMIC DNA]</scope>
    <source>
        <strain evidence="1">FIL2</strain>
    </source>
</reference>
<protein>
    <submittedName>
        <fullName evidence="1">Uncharacterized protein</fullName>
    </submittedName>
</protein>
<name>A0A2S3IPK6_9POAL</name>